<dbReference type="SMART" id="SM00028">
    <property type="entry name" value="TPR"/>
    <property type="match status" value="2"/>
</dbReference>
<keyword evidence="1" id="KW-1185">Reference proteome</keyword>
<dbReference type="Pfam" id="PF13424">
    <property type="entry name" value="TPR_12"/>
    <property type="match status" value="1"/>
</dbReference>
<gene>
    <name evidence="2" type="primary">LOC112055426</name>
</gene>
<dbReference type="RefSeq" id="XP_052741285.1">
    <property type="nucleotide sequence ID" value="XM_052885325.1"/>
</dbReference>
<accession>A0ABM3LQC9</accession>
<dbReference type="GeneID" id="112055426"/>
<dbReference type="SUPFAM" id="SSF48452">
    <property type="entry name" value="TPR-like"/>
    <property type="match status" value="2"/>
</dbReference>
<protein>
    <submittedName>
        <fullName evidence="2">Amyloid protein-binding protein 2</fullName>
    </submittedName>
</protein>
<dbReference type="PANTHER" id="PTHR46575">
    <property type="entry name" value="AMYLOID PROTEIN-BINDING PROTEIN 2"/>
    <property type="match status" value="1"/>
</dbReference>
<dbReference type="PANTHER" id="PTHR46575:SF1">
    <property type="entry name" value="AMYLOID PROTEIN-BINDING PROTEIN 2"/>
    <property type="match status" value="1"/>
</dbReference>
<sequence>MADASTSVRVKKIPDNLYEVCLTNLVNYIQKSKCERNDLRSLPDTILMDVYYKMLQEKRLCILGAELSELDMFERLLRFSSAQLQLLQCFQAVIEHGSKLSTELASGYLARCDANTKSCNWLIQLGLRLGGFLNEAGWYADAQRVLLRCRDLCQAQPQTAHYKRLTLECCHRLLNTQSAYCCFPAAAETYALALKLLGLPEDVATKLPDDSFSIADTCFKALQGDEDTPTAGACAEEWCGACGAWGGSALLALLCKEFSALFFVRCDYSAAHAWSMHALALLTPHTPPKITIEVVRACGKACVVKRRFSAAGLLVRQGVALARAAFGAAHPRYAHALIDYGFYLLNIDSITHSVVVYEEALSTLRRVFGRSSLHVATAQEDLAYALYVLEYSSGRFYKARDHAERAIRIIENLVPPDHLLLASAKRVKALILEEIALDTPAGQDMRAEPSLLEESESLHKAALELSMMAFGEMNVQTAKHYGNLGRLYQSMHKFQDAETMHLKAIAIKEQLLGAEDYEVGLSVGHLASLYNYHMNMHRAAEQLYLRSISISLKLFGEQYSGLEYDYRGLVHVFTQLKRHDRALHYNVLLQHWHGTVRLHLTHTRGRAGAVGEQYSGLEYDYRGLVHVFTQLKRHDHGLHYNVLLQHWHGTVRLHLTHTRGRAGAVGEQYSGLEYDYRGLVHVFTQLKRHDRALHYNVLLQHWHGTVRLHLTHTRGRAGAVGEQYSGLEYDYRGLVHVFTQLKRHDRALHYNVLLQHWHGTVRLHLTHTRGRAGAVGEQYSGLEYDYRGLVHVFTQLKRHDRALHYNVLLQHWHGTVRLHLTHTRGRAGAVGEQYSGLEYDYRGLVHVFTQLKRHDRALHYNVLLQHWHGTVRLHLTHTRGRAGAVGEQYSGLEYDYRGLVHVFTQLKRHDRALHYNVLLQHWHDLREQSKAEQQPALGDEQIIPLEELQAKFFGVND</sequence>
<dbReference type="Gene3D" id="1.25.40.10">
    <property type="entry name" value="Tetratricopeptide repeat domain"/>
    <property type="match status" value="2"/>
</dbReference>
<name>A0ABM3LQC9_BICAN</name>
<reference evidence="2" key="1">
    <citation type="submission" date="2025-08" db="UniProtKB">
        <authorList>
            <consortium name="RefSeq"/>
        </authorList>
    </citation>
    <scope>IDENTIFICATION</scope>
</reference>
<dbReference type="InterPro" id="IPR011990">
    <property type="entry name" value="TPR-like_helical_dom_sf"/>
</dbReference>
<dbReference type="InterPro" id="IPR019734">
    <property type="entry name" value="TPR_rpt"/>
</dbReference>
<dbReference type="InterPro" id="IPR042476">
    <property type="entry name" value="APPBP2"/>
</dbReference>
<evidence type="ECO:0000313" key="2">
    <source>
        <dbReference type="RefSeq" id="XP_052741285.1"/>
    </source>
</evidence>
<proteinExistence type="predicted"/>
<dbReference type="Proteomes" id="UP001652582">
    <property type="component" value="Chromosome 14"/>
</dbReference>
<evidence type="ECO:0000313" key="1">
    <source>
        <dbReference type="Proteomes" id="UP001652582"/>
    </source>
</evidence>
<organism evidence="1 2">
    <name type="scientific">Bicyclus anynana</name>
    <name type="common">Squinting bush brown butterfly</name>
    <dbReference type="NCBI Taxonomy" id="110368"/>
    <lineage>
        <taxon>Eukaryota</taxon>
        <taxon>Metazoa</taxon>
        <taxon>Ecdysozoa</taxon>
        <taxon>Arthropoda</taxon>
        <taxon>Hexapoda</taxon>
        <taxon>Insecta</taxon>
        <taxon>Pterygota</taxon>
        <taxon>Neoptera</taxon>
        <taxon>Endopterygota</taxon>
        <taxon>Lepidoptera</taxon>
        <taxon>Glossata</taxon>
        <taxon>Ditrysia</taxon>
        <taxon>Papilionoidea</taxon>
        <taxon>Nymphalidae</taxon>
        <taxon>Satyrinae</taxon>
        <taxon>Satyrini</taxon>
        <taxon>Mycalesina</taxon>
        <taxon>Bicyclus</taxon>
    </lineage>
</organism>